<protein>
    <recommendedName>
        <fullName evidence="7">Mce associated membrane protein</fullName>
    </recommendedName>
</protein>
<evidence type="ECO:0008006" key="7">
    <source>
        <dbReference type="Google" id="ProtNLM"/>
    </source>
</evidence>
<evidence type="ECO:0000313" key="5">
    <source>
        <dbReference type="EMBL" id="MDV7294539.1"/>
    </source>
</evidence>
<dbReference type="Proteomes" id="UP001186041">
    <property type="component" value="Unassembled WGS sequence"/>
</dbReference>
<evidence type="ECO:0000256" key="1">
    <source>
        <dbReference type="ARBA" id="ARBA00004370"/>
    </source>
</evidence>
<evidence type="ECO:0000256" key="2">
    <source>
        <dbReference type="ARBA" id="ARBA00023136"/>
    </source>
</evidence>
<name>A0AAE5AG41_MYCFO</name>
<gene>
    <name evidence="5" type="ORF">R4485_30720</name>
</gene>
<feature type="region of interest" description="Disordered" evidence="3">
    <location>
        <begin position="71"/>
        <end position="92"/>
    </location>
</feature>
<feature type="transmembrane region" description="Helical" evidence="4">
    <location>
        <begin position="102"/>
        <end position="122"/>
    </location>
</feature>
<evidence type="ECO:0000256" key="4">
    <source>
        <dbReference type="SAM" id="Phobius"/>
    </source>
</evidence>
<feature type="compositionally biased region" description="Low complexity" evidence="3">
    <location>
        <begin position="81"/>
        <end position="92"/>
    </location>
</feature>
<comment type="subcellular location">
    <subcellularLocation>
        <location evidence="1">Membrane</location>
    </subcellularLocation>
</comment>
<dbReference type="EMBL" id="JAWLVV010000042">
    <property type="protein sequence ID" value="MDV7294539.1"/>
    <property type="molecule type" value="Genomic_DNA"/>
</dbReference>
<keyword evidence="4" id="KW-0812">Transmembrane</keyword>
<dbReference type="RefSeq" id="WP_201027953.1">
    <property type="nucleotide sequence ID" value="NZ_JACKTK010000059.1"/>
</dbReference>
<evidence type="ECO:0000256" key="3">
    <source>
        <dbReference type="SAM" id="MobiDB-lite"/>
    </source>
</evidence>
<proteinExistence type="predicted"/>
<dbReference type="AlphaFoldDB" id="A0AAE5AG41"/>
<sequence length="256" mass="26774">MADALHHAEGRSGREGFECGVCSVIKLKTRRADVDAIDEDAAEAVVDGDAAELIADDIADVNGEQDEVLPTAEAGSGVGDGDSAASESETSSARRGTNWTRVFAYGVLPGLVLVLVLVAGMLKWQDGSIRAAEAAAVESVEVAKDSTVALLSYKPESVDRDLTAARDLLTGSFRDSYTQLTDDVVIPGSKQKQITAVATVPAAASVSATPKHAVVVVFVNQTTTIGQDRPTDSTSSVRVTLDKVGERWLVSGFDPI</sequence>
<dbReference type="PANTHER" id="PTHR37042">
    <property type="entry name" value="OUTER MEMBRANE PROTEIN RV1973"/>
    <property type="match status" value="1"/>
</dbReference>
<reference evidence="5" key="1">
    <citation type="submission" date="2023-10" db="EMBL/GenBank/DDBJ databases">
        <title>Mycolicibacterium fortuitum clinical isolates causing pulmonary infections in humans.</title>
        <authorList>
            <person name="Mejia-Ponce P.M."/>
            <person name="Zenteno-Cuevas R."/>
            <person name="Licona-Cassani C."/>
        </authorList>
    </citation>
    <scope>NUCLEOTIDE SEQUENCE</scope>
    <source>
        <strain evidence="5">M8</strain>
    </source>
</reference>
<dbReference type="GO" id="GO:0016020">
    <property type="term" value="C:membrane"/>
    <property type="evidence" value="ECO:0007669"/>
    <property type="project" value="UniProtKB-SubCell"/>
</dbReference>
<keyword evidence="4" id="KW-1133">Transmembrane helix</keyword>
<accession>A0AAE5AG41</accession>
<dbReference type="PANTHER" id="PTHR37042:SF4">
    <property type="entry name" value="OUTER MEMBRANE PROTEIN RV1973"/>
    <property type="match status" value="1"/>
</dbReference>
<keyword evidence="2 4" id="KW-0472">Membrane</keyword>
<comment type="caution">
    <text evidence="5">The sequence shown here is derived from an EMBL/GenBank/DDBJ whole genome shotgun (WGS) entry which is preliminary data.</text>
</comment>
<organism evidence="5 6">
    <name type="scientific">Mycolicibacterium fortuitum</name>
    <name type="common">Mycobacterium fortuitum</name>
    <dbReference type="NCBI Taxonomy" id="1766"/>
    <lineage>
        <taxon>Bacteria</taxon>
        <taxon>Bacillati</taxon>
        <taxon>Actinomycetota</taxon>
        <taxon>Actinomycetes</taxon>
        <taxon>Mycobacteriales</taxon>
        <taxon>Mycobacteriaceae</taxon>
        <taxon>Mycolicibacterium</taxon>
    </lineage>
</organism>
<evidence type="ECO:0000313" key="6">
    <source>
        <dbReference type="Proteomes" id="UP001186041"/>
    </source>
</evidence>